<accession>A0A081G2I9</accession>
<comment type="caution">
    <text evidence="1">The sequence shown here is derived from an EMBL/GenBank/DDBJ whole genome shotgun (WGS) entry which is preliminary data.</text>
</comment>
<dbReference type="EMBL" id="JMQN01000013">
    <property type="protein sequence ID" value="KEA64994.1"/>
    <property type="molecule type" value="Genomic_DNA"/>
</dbReference>
<protein>
    <submittedName>
        <fullName evidence="1">Uncharacterized protein</fullName>
    </submittedName>
</protein>
<proteinExistence type="predicted"/>
<keyword evidence="2" id="KW-1185">Reference proteome</keyword>
<sequence>MALANQQEVEALADKLTECANSIHEHLMAKVKNGELTHPQAQIIFQDEMVLRQCANSLYIDAVNCVVEGVAESQSSLIGVVEVARDELKRIAHIAVFIDLVADLVVLVTAAYAAKPAPILAAIKEVKEDLEALEEQDGQ</sequence>
<dbReference type="eggNOG" id="ENOG5033ZGR">
    <property type="taxonomic scope" value="Bacteria"/>
</dbReference>
<gene>
    <name evidence="1" type="ORF">ADIMK_0696</name>
</gene>
<evidence type="ECO:0000313" key="1">
    <source>
        <dbReference type="EMBL" id="KEA64994.1"/>
    </source>
</evidence>
<dbReference type="PATRIC" id="fig|1232683.4.peg.688"/>
<evidence type="ECO:0000313" key="2">
    <source>
        <dbReference type="Proteomes" id="UP000028252"/>
    </source>
</evidence>
<dbReference type="AlphaFoldDB" id="A0A081G2I9"/>
<dbReference type="Proteomes" id="UP000028252">
    <property type="component" value="Unassembled WGS sequence"/>
</dbReference>
<dbReference type="OrthoDB" id="5703812at2"/>
<reference evidence="1 2" key="1">
    <citation type="submission" date="2014-04" db="EMBL/GenBank/DDBJ databases">
        <title>Marinobacterium kochiensis sp. nov., isolated from sediment sample collected from Kochi backwaters in Kerala, India.</title>
        <authorList>
            <person name="Singh A."/>
            <person name="Pinnaka A.K."/>
        </authorList>
    </citation>
    <scope>NUCLEOTIDE SEQUENCE [LARGE SCALE GENOMIC DNA]</scope>
    <source>
        <strain evidence="1 2">AK27</strain>
    </source>
</reference>
<name>A0A081G2I9_9GAMM</name>
<dbReference type="RefSeq" id="WP_036183664.1">
    <property type="nucleotide sequence ID" value="NZ_JMQN01000013.1"/>
</dbReference>
<organism evidence="1 2">
    <name type="scientific">Marinobacterium lacunae</name>
    <dbReference type="NCBI Taxonomy" id="1232683"/>
    <lineage>
        <taxon>Bacteria</taxon>
        <taxon>Pseudomonadati</taxon>
        <taxon>Pseudomonadota</taxon>
        <taxon>Gammaproteobacteria</taxon>
        <taxon>Oceanospirillales</taxon>
        <taxon>Oceanospirillaceae</taxon>
        <taxon>Marinobacterium</taxon>
    </lineage>
</organism>